<dbReference type="InterPro" id="IPR000152">
    <property type="entry name" value="EGF-type_Asp/Asn_hydroxyl_site"/>
</dbReference>
<feature type="signal peptide" evidence="13">
    <location>
        <begin position="1"/>
        <end position="25"/>
    </location>
</feature>
<evidence type="ECO:0000256" key="1">
    <source>
        <dbReference type="ARBA" id="ARBA00004167"/>
    </source>
</evidence>
<feature type="domain" description="EGF-like" evidence="14">
    <location>
        <begin position="154"/>
        <end position="169"/>
    </location>
</feature>
<keyword evidence="9" id="KW-0675">Receptor</keyword>
<dbReference type="FunFam" id="2.10.25.10:FF:000010">
    <property type="entry name" value="Pro-epidermal growth factor"/>
    <property type="match status" value="1"/>
</dbReference>
<evidence type="ECO:0000256" key="6">
    <source>
        <dbReference type="ARBA" id="ARBA00022989"/>
    </source>
</evidence>
<evidence type="ECO:0000256" key="8">
    <source>
        <dbReference type="ARBA" id="ARBA00023157"/>
    </source>
</evidence>
<evidence type="ECO:0000259" key="14">
    <source>
        <dbReference type="PROSITE" id="PS01186"/>
    </source>
</evidence>
<proteinExistence type="predicted"/>
<evidence type="ECO:0000313" key="16">
    <source>
        <dbReference type="Proteomes" id="UP000472271"/>
    </source>
</evidence>
<comment type="caution">
    <text evidence="11">Lacks conserved residue(s) required for the propagation of feature annotation.</text>
</comment>
<dbReference type="GO" id="GO:0006898">
    <property type="term" value="P:receptor-mediated endocytosis"/>
    <property type="evidence" value="ECO:0007669"/>
    <property type="project" value="TreeGrafter"/>
</dbReference>
<dbReference type="Gene3D" id="2.10.25.10">
    <property type="entry name" value="Laminin"/>
    <property type="match status" value="2"/>
</dbReference>
<dbReference type="PROSITE" id="PS50068">
    <property type="entry name" value="LDLRA_2"/>
    <property type="match status" value="2"/>
</dbReference>
<dbReference type="InterPro" id="IPR049883">
    <property type="entry name" value="NOTCH1_EGF-like"/>
</dbReference>
<evidence type="ECO:0000256" key="9">
    <source>
        <dbReference type="ARBA" id="ARBA00023170"/>
    </source>
</evidence>
<comment type="subcellular location">
    <subcellularLocation>
        <location evidence="1">Membrane</location>
        <topology evidence="1">Single-pass membrane protein</topology>
    </subcellularLocation>
</comment>
<dbReference type="InterPro" id="IPR023415">
    <property type="entry name" value="LDLR_class-A_CS"/>
</dbReference>
<evidence type="ECO:0000256" key="13">
    <source>
        <dbReference type="SAM" id="SignalP"/>
    </source>
</evidence>
<dbReference type="InterPro" id="IPR011042">
    <property type="entry name" value="6-blade_b-propeller_TolB-like"/>
</dbReference>
<evidence type="ECO:0000256" key="4">
    <source>
        <dbReference type="ARBA" id="ARBA00022692"/>
    </source>
</evidence>
<dbReference type="PRINTS" id="PR00261">
    <property type="entry name" value="LDLRECEPTOR"/>
</dbReference>
<keyword evidence="8 11" id="KW-1015">Disulfide bond</keyword>
<keyword evidence="3" id="KW-0254">Endocytosis</keyword>
<dbReference type="PROSITE" id="PS51120">
    <property type="entry name" value="LDLRB"/>
    <property type="match status" value="1"/>
</dbReference>
<sequence>MNSETLTKCVISWLWLLVFFRCDEGKCIPESWVCDDFRDCKDGTDEPPSCGNPTCAPQQFMCKSGECIDNSKVCNGLKDCQDNSDEKGFNECRNPSVHKCAQVCTDTLTGYYCSCFPGYKLMPDGKACEDLNECLSTPAVCSQICENTVGSYHCKCAPGYIREPDGRTCRQNSGIAPYLLYTNRYYIRNLTTDGSHLSIVLQGLSNVIALDFDHYEKRLYWKLHFVPSRKLYWVDSFYGSVHVMELDGRYQKKLITGAFTDGNNTYVITRPRGVAVNPKYGWLYWTDWADTAYIGRVGMDGTNVSAIIKTKLEWPSALTVDYTTNKIFFADSHLNFLDVKHCMWIRIAAKNWWLFYMHICLSEILKKCNLMKKPTCTSHLFKRKYSLRVFFKRDT</sequence>
<dbReference type="InterPro" id="IPR036055">
    <property type="entry name" value="LDL_receptor-like_sf"/>
</dbReference>
<feature type="domain" description="EGF-like" evidence="14">
    <location>
        <begin position="113"/>
        <end position="128"/>
    </location>
</feature>
<dbReference type="GO" id="GO:0005509">
    <property type="term" value="F:calcium ion binding"/>
    <property type="evidence" value="ECO:0007669"/>
    <property type="project" value="InterPro"/>
</dbReference>
<reference evidence="15" key="3">
    <citation type="submission" date="2025-09" db="UniProtKB">
        <authorList>
            <consortium name="Ensembl"/>
        </authorList>
    </citation>
    <scope>IDENTIFICATION</scope>
</reference>
<dbReference type="SUPFAM" id="SSF57196">
    <property type="entry name" value="EGF/Laminin"/>
    <property type="match status" value="2"/>
</dbReference>
<evidence type="ECO:0000256" key="2">
    <source>
        <dbReference type="ARBA" id="ARBA00022536"/>
    </source>
</evidence>
<dbReference type="Pfam" id="PF00057">
    <property type="entry name" value="Ldl_recept_a"/>
    <property type="match status" value="2"/>
</dbReference>
<dbReference type="CDD" id="cd00112">
    <property type="entry name" value="LDLa"/>
    <property type="match status" value="2"/>
</dbReference>
<protein>
    <recommendedName>
        <fullName evidence="14">EGF-like domain-containing protein</fullName>
    </recommendedName>
</protein>
<dbReference type="PROSITE" id="PS01186">
    <property type="entry name" value="EGF_2"/>
    <property type="match status" value="2"/>
</dbReference>
<evidence type="ECO:0000313" key="15">
    <source>
        <dbReference type="Ensembl" id="ENSSORP00005043655.1"/>
    </source>
</evidence>
<accession>A0A673BPF3</accession>
<evidence type="ECO:0000256" key="11">
    <source>
        <dbReference type="PROSITE-ProRule" id="PRU00124"/>
    </source>
</evidence>
<feature type="disulfide bond" evidence="11">
    <location>
        <begin position="22"/>
        <end position="40"/>
    </location>
</feature>
<dbReference type="InterPro" id="IPR002172">
    <property type="entry name" value="LDrepeatLR_classA_rpt"/>
</dbReference>
<feature type="repeat" description="LDL-receptor class B" evidence="12">
    <location>
        <begin position="281"/>
        <end position="324"/>
    </location>
</feature>
<reference evidence="15" key="1">
    <citation type="submission" date="2019-06" db="EMBL/GenBank/DDBJ databases">
        <authorList>
            <consortium name="Wellcome Sanger Institute Data Sharing"/>
        </authorList>
    </citation>
    <scope>NUCLEOTIDE SEQUENCE [LARGE SCALE GENOMIC DNA]</scope>
</reference>
<name>A0A673BPF3_9TELE</name>
<dbReference type="PROSITE" id="PS01209">
    <property type="entry name" value="LDLRA_1"/>
    <property type="match status" value="1"/>
</dbReference>
<dbReference type="InterPro" id="IPR051221">
    <property type="entry name" value="LDLR-related"/>
</dbReference>
<dbReference type="SUPFAM" id="SSF63825">
    <property type="entry name" value="YWTD domain"/>
    <property type="match status" value="1"/>
</dbReference>
<feature type="disulfide bond" evidence="11">
    <location>
        <begin position="62"/>
        <end position="80"/>
    </location>
</feature>
<dbReference type="GO" id="GO:0042562">
    <property type="term" value="F:hormone binding"/>
    <property type="evidence" value="ECO:0007669"/>
    <property type="project" value="TreeGrafter"/>
</dbReference>
<dbReference type="GO" id="GO:0016324">
    <property type="term" value="C:apical plasma membrane"/>
    <property type="evidence" value="ECO:0007669"/>
    <property type="project" value="TreeGrafter"/>
</dbReference>
<dbReference type="PANTHER" id="PTHR22722">
    <property type="entry name" value="LOW-DENSITY LIPOPROTEIN RECEPTOR-RELATED PROTEIN 2-RELATED"/>
    <property type="match status" value="1"/>
</dbReference>
<dbReference type="InterPro" id="IPR000742">
    <property type="entry name" value="EGF"/>
</dbReference>
<dbReference type="SMART" id="SM00192">
    <property type="entry name" value="LDLa"/>
    <property type="match status" value="2"/>
</dbReference>
<feature type="chain" id="PRO_5025421309" description="EGF-like domain-containing protein" evidence="13">
    <location>
        <begin position="26"/>
        <end position="395"/>
    </location>
</feature>
<dbReference type="PROSITE" id="PS01187">
    <property type="entry name" value="EGF_CA"/>
    <property type="match status" value="1"/>
</dbReference>
<reference evidence="15" key="2">
    <citation type="submission" date="2025-08" db="UniProtKB">
        <authorList>
            <consortium name="Ensembl"/>
        </authorList>
    </citation>
    <scope>IDENTIFICATION</scope>
</reference>
<dbReference type="PANTHER" id="PTHR22722:SF12">
    <property type="entry name" value="EGF-LIKE DOMAIN-CONTAINING PROTEIN"/>
    <property type="match status" value="1"/>
</dbReference>
<keyword evidence="5" id="KW-0677">Repeat</keyword>
<dbReference type="InterPro" id="IPR001881">
    <property type="entry name" value="EGF-like_Ca-bd_dom"/>
</dbReference>
<evidence type="ECO:0000256" key="10">
    <source>
        <dbReference type="ARBA" id="ARBA00023180"/>
    </source>
</evidence>
<feature type="disulfide bond" evidence="11">
    <location>
        <begin position="55"/>
        <end position="67"/>
    </location>
</feature>
<dbReference type="InterPro" id="IPR018097">
    <property type="entry name" value="EGF_Ca-bd_CS"/>
</dbReference>
<dbReference type="Pfam" id="PF00058">
    <property type="entry name" value="Ldl_recept_b"/>
    <property type="match status" value="1"/>
</dbReference>
<keyword evidence="10" id="KW-0325">Glycoprotein</keyword>
<dbReference type="Proteomes" id="UP000472271">
    <property type="component" value="Chromosome 19"/>
</dbReference>
<dbReference type="AlphaFoldDB" id="A0A673BPF3"/>
<dbReference type="Pfam" id="PF07645">
    <property type="entry name" value="EGF_CA"/>
    <property type="match status" value="1"/>
</dbReference>
<dbReference type="InterPro" id="IPR000033">
    <property type="entry name" value="LDLR_classB_rpt"/>
</dbReference>
<organism evidence="15 16">
    <name type="scientific">Sphaeramia orbicularis</name>
    <name type="common">orbiculate cardinalfish</name>
    <dbReference type="NCBI Taxonomy" id="375764"/>
    <lineage>
        <taxon>Eukaryota</taxon>
        <taxon>Metazoa</taxon>
        <taxon>Chordata</taxon>
        <taxon>Craniata</taxon>
        <taxon>Vertebrata</taxon>
        <taxon>Euteleostomi</taxon>
        <taxon>Actinopterygii</taxon>
        <taxon>Neopterygii</taxon>
        <taxon>Teleostei</taxon>
        <taxon>Neoteleostei</taxon>
        <taxon>Acanthomorphata</taxon>
        <taxon>Gobiaria</taxon>
        <taxon>Kurtiformes</taxon>
        <taxon>Apogonoidei</taxon>
        <taxon>Apogonidae</taxon>
        <taxon>Apogoninae</taxon>
        <taxon>Sphaeramia</taxon>
    </lineage>
</organism>
<evidence type="ECO:0000256" key="12">
    <source>
        <dbReference type="PROSITE-ProRule" id="PRU00461"/>
    </source>
</evidence>
<dbReference type="SMART" id="SM00181">
    <property type="entry name" value="EGF"/>
    <property type="match status" value="2"/>
</dbReference>
<evidence type="ECO:0000256" key="5">
    <source>
        <dbReference type="ARBA" id="ARBA00022737"/>
    </source>
</evidence>
<dbReference type="SUPFAM" id="SSF57424">
    <property type="entry name" value="LDL receptor-like module"/>
    <property type="match status" value="2"/>
</dbReference>
<dbReference type="SMART" id="SM00135">
    <property type="entry name" value="LY"/>
    <property type="match status" value="3"/>
</dbReference>
<dbReference type="Gene3D" id="4.10.400.10">
    <property type="entry name" value="Low-density Lipoprotein Receptor"/>
    <property type="match status" value="2"/>
</dbReference>
<keyword evidence="16" id="KW-1185">Reference proteome</keyword>
<keyword evidence="4" id="KW-0812">Transmembrane</keyword>
<dbReference type="SMART" id="SM00179">
    <property type="entry name" value="EGF_CA"/>
    <property type="match status" value="2"/>
</dbReference>
<evidence type="ECO:0000256" key="7">
    <source>
        <dbReference type="ARBA" id="ARBA00023136"/>
    </source>
</evidence>
<keyword evidence="13" id="KW-0732">Signal</keyword>
<dbReference type="Ensembl" id="ENSSORT00005044756.1">
    <property type="protein sequence ID" value="ENSSORP00005043655.1"/>
    <property type="gene ID" value="ENSSORG00005020146.1"/>
</dbReference>
<keyword evidence="2" id="KW-0245">EGF-like domain</keyword>
<evidence type="ECO:0000256" key="3">
    <source>
        <dbReference type="ARBA" id="ARBA00022583"/>
    </source>
</evidence>
<dbReference type="PROSITE" id="PS00010">
    <property type="entry name" value="ASX_HYDROXYL"/>
    <property type="match status" value="1"/>
</dbReference>
<dbReference type="Gene3D" id="2.120.10.30">
    <property type="entry name" value="TolB, C-terminal domain"/>
    <property type="match status" value="2"/>
</dbReference>
<keyword evidence="7" id="KW-0472">Membrane</keyword>
<dbReference type="GO" id="GO:0043235">
    <property type="term" value="C:receptor complex"/>
    <property type="evidence" value="ECO:0007669"/>
    <property type="project" value="TreeGrafter"/>
</dbReference>
<keyword evidence="6" id="KW-1133">Transmembrane helix</keyword>